<reference evidence="2 3" key="1">
    <citation type="journal article" date="2012" name="J. Bacteriol.">
        <title>De Novo Genome Project of Cupriavidus basilensis OR16.</title>
        <authorList>
            <person name="Cserhati M."/>
            <person name="Kriszt B."/>
            <person name="Szoboszlay S."/>
            <person name="Toth A."/>
            <person name="Szabo I."/>
            <person name="Tancsics A."/>
            <person name="Nagy I."/>
            <person name="Horvath B."/>
            <person name="Nagy I."/>
            <person name="Kukolya J."/>
        </authorList>
    </citation>
    <scope>NUCLEOTIDE SEQUENCE [LARGE SCALE GENOMIC DNA]</scope>
    <source>
        <strain evidence="2 3">OR16</strain>
    </source>
</reference>
<evidence type="ECO:0000313" key="3">
    <source>
        <dbReference type="Proteomes" id="UP000005808"/>
    </source>
</evidence>
<accession>H1RZK5</accession>
<dbReference type="EMBL" id="AHJE01000010">
    <property type="protein sequence ID" value="EHP44347.1"/>
    <property type="molecule type" value="Genomic_DNA"/>
</dbReference>
<organism evidence="2 3">
    <name type="scientific">Cupriavidus basilensis OR16</name>
    <dbReference type="NCBI Taxonomy" id="1127483"/>
    <lineage>
        <taxon>Bacteria</taxon>
        <taxon>Pseudomonadati</taxon>
        <taxon>Pseudomonadota</taxon>
        <taxon>Betaproteobacteria</taxon>
        <taxon>Burkholderiales</taxon>
        <taxon>Burkholderiaceae</taxon>
        <taxon>Cupriavidus</taxon>
    </lineage>
</organism>
<sequence length="28" mass="3073">MALFGREKEPGIGSESSKCGIEDYLEIN</sequence>
<evidence type="ECO:0000256" key="1">
    <source>
        <dbReference type="SAM" id="MobiDB-lite"/>
    </source>
</evidence>
<dbReference type="AlphaFoldDB" id="H1RZK5"/>
<proteinExistence type="predicted"/>
<feature type="region of interest" description="Disordered" evidence="1">
    <location>
        <begin position="1"/>
        <end position="28"/>
    </location>
</feature>
<dbReference type="Proteomes" id="UP000005808">
    <property type="component" value="Unassembled WGS sequence"/>
</dbReference>
<evidence type="ECO:0000313" key="2">
    <source>
        <dbReference type="EMBL" id="EHP44347.1"/>
    </source>
</evidence>
<feature type="compositionally biased region" description="Basic and acidic residues" evidence="1">
    <location>
        <begin position="1"/>
        <end position="10"/>
    </location>
</feature>
<comment type="caution">
    <text evidence="2">The sequence shown here is derived from an EMBL/GenBank/DDBJ whole genome shotgun (WGS) entry which is preliminary data.</text>
</comment>
<protein>
    <submittedName>
        <fullName evidence="2">Uncharacterized protein</fullName>
    </submittedName>
</protein>
<name>H1RZK5_9BURK</name>
<gene>
    <name evidence="2" type="ORF">OR16_03732</name>
</gene>